<dbReference type="InterPro" id="IPR013783">
    <property type="entry name" value="Ig-like_fold"/>
</dbReference>
<dbReference type="EMBL" id="CARXXK010000001">
    <property type="protein sequence ID" value="CAI6343726.1"/>
    <property type="molecule type" value="Genomic_DNA"/>
</dbReference>
<dbReference type="SUPFAM" id="SSF48726">
    <property type="entry name" value="Immunoglobulin"/>
    <property type="match status" value="1"/>
</dbReference>
<dbReference type="Pfam" id="PF07679">
    <property type="entry name" value="I-set"/>
    <property type="match status" value="1"/>
</dbReference>
<dbReference type="InterPro" id="IPR003599">
    <property type="entry name" value="Ig_sub"/>
</dbReference>
<evidence type="ECO:0000256" key="8">
    <source>
        <dbReference type="ARBA" id="ARBA00023136"/>
    </source>
</evidence>
<evidence type="ECO:0000313" key="15">
    <source>
        <dbReference type="Proteomes" id="UP001160148"/>
    </source>
</evidence>
<keyword evidence="9" id="KW-1015">Disulfide bond</keyword>
<proteinExistence type="inferred from homology"/>
<dbReference type="PROSITE" id="PS50835">
    <property type="entry name" value="IG_LIKE"/>
    <property type="match status" value="1"/>
</dbReference>
<evidence type="ECO:0000256" key="12">
    <source>
        <dbReference type="ARBA" id="ARBA00023319"/>
    </source>
</evidence>
<comment type="subcellular location">
    <subcellularLocation>
        <location evidence="1">Membrane</location>
        <topology evidence="1">Single-pass membrane protein</topology>
    </subcellularLocation>
</comment>
<protein>
    <recommendedName>
        <fullName evidence="13">Ig-like domain-containing protein</fullName>
    </recommendedName>
</protein>
<accession>A0AAV0VPW2</accession>
<evidence type="ECO:0000256" key="9">
    <source>
        <dbReference type="ARBA" id="ARBA00023157"/>
    </source>
</evidence>
<sequence length="184" mass="20629">MFKGLTKLNLLYSDNNIIRKIPHVILDSLTSLGRLRPDKNPLTCDCDILWFINALKKSHHPRVVLGNSNPLCHYPVEMSGKSLLEITENDFHCASPDVIVVPENKTVSVGEQLQLSCKAVGNPEPFITWVKDDIDLELSQRVQVFQNNTLIISKAERTDGGHYKCVTSNSLGRKSFQAMVNVND</sequence>
<evidence type="ECO:0000256" key="7">
    <source>
        <dbReference type="ARBA" id="ARBA00022989"/>
    </source>
</evidence>
<dbReference type="InterPro" id="IPR003598">
    <property type="entry name" value="Ig_sub2"/>
</dbReference>
<dbReference type="SUPFAM" id="SSF52058">
    <property type="entry name" value="L domain-like"/>
    <property type="match status" value="1"/>
</dbReference>
<evidence type="ECO:0000256" key="3">
    <source>
        <dbReference type="ARBA" id="ARBA00022614"/>
    </source>
</evidence>
<dbReference type="AlphaFoldDB" id="A0AAV0VPW2"/>
<dbReference type="Gene3D" id="2.60.40.10">
    <property type="entry name" value="Immunoglobulins"/>
    <property type="match status" value="1"/>
</dbReference>
<evidence type="ECO:0000256" key="4">
    <source>
        <dbReference type="ARBA" id="ARBA00022692"/>
    </source>
</evidence>
<dbReference type="PANTHER" id="PTHR45930:SF4">
    <property type="entry name" value="ADHESION G PROTEIN-COUPLED RECEPTOR A3"/>
    <property type="match status" value="1"/>
</dbReference>
<keyword evidence="12" id="KW-0393">Immunoglobulin domain</keyword>
<dbReference type="FunFam" id="2.60.40.10:FF:000008">
    <property type="entry name" value="roundabout homolog 2 isoform X2"/>
    <property type="match status" value="1"/>
</dbReference>
<dbReference type="InterPro" id="IPR013098">
    <property type="entry name" value="Ig_I-set"/>
</dbReference>
<evidence type="ECO:0000256" key="5">
    <source>
        <dbReference type="ARBA" id="ARBA00022729"/>
    </source>
</evidence>
<evidence type="ECO:0000256" key="2">
    <source>
        <dbReference type="ARBA" id="ARBA00007343"/>
    </source>
</evidence>
<dbReference type="SMART" id="SM00082">
    <property type="entry name" value="LRRCT"/>
    <property type="match status" value="1"/>
</dbReference>
<reference evidence="14 15" key="1">
    <citation type="submission" date="2023-01" db="EMBL/GenBank/DDBJ databases">
        <authorList>
            <person name="Whitehead M."/>
        </authorList>
    </citation>
    <scope>NUCLEOTIDE SEQUENCE [LARGE SCALE GENOMIC DNA]</scope>
</reference>
<dbReference type="InterPro" id="IPR036179">
    <property type="entry name" value="Ig-like_dom_sf"/>
</dbReference>
<keyword evidence="11" id="KW-0325">Glycoprotein</keyword>
<dbReference type="SMART" id="SM00408">
    <property type="entry name" value="IGc2"/>
    <property type="match status" value="1"/>
</dbReference>
<evidence type="ECO:0000256" key="10">
    <source>
        <dbReference type="ARBA" id="ARBA00023170"/>
    </source>
</evidence>
<dbReference type="InterPro" id="IPR051963">
    <property type="entry name" value="Adhesion_GPCR_A"/>
</dbReference>
<dbReference type="PANTHER" id="PTHR45930">
    <property type="entry name" value="G-PROTEIN COUPLED RECEPTOR 124-LIKE PROTEIN"/>
    <property type="match status" value="1"/>
</dbReference>
<evidence type="ECO:0000313" key="14">
    <source>
        <dbReference type="EMBL" id="CAI6343726.1"/>
    </source>
</evidence>
<keyword evidence="6" id="KW-0677">Repeat</keyword>
<dbReference type="GO" id="GO:0007399">
    <property type="term" value="P:nervous system development"/>
    <property type="evidence" value="ECO:0007669"/>
    <property type="project" value="UniProtKB-ARBA"/>
</dbReference>
<evidence type="ECO:0000256" key="6">
    <source>
        <dbReference type="ARBA" id="ARBA00022737"/>
    </source>
</evidence>
<gene>
    <name evidence="14" type="ORF">MEUPH1_LOCUS953</name>
</gene>
<name>A0AAV0VPW2_9HEMI</name>
<organism evidence="14 15">
    <name type="scientific">Macrosiphum euphorbiae</name>
    <name type="common">potato aphid</name>
    <dbReference type="NCBI Taxonomy" id="13131"/>
    <lineage>
        <taxon>Eukaryota</taxon>
        <taxon>Metazoa</taxon>
        <taxon>Ecdysozoa</taxon>
        <taxon>Arthropoda</taxon>
        <taxon>Hexapoda</taxon>
        <taxon>Insecta</taxon>
        <taxon>Pterygota</taxon>
        <taxon>Neoptera</taxon>
        <taxon>Paraneoptera</taxon>
        <taxon>Hemiptera</taxon>
        <taxon>Sternorrhyncha</taxon>
        <taxon>Aphidomorpha</taxon>
        <taxon>Aphidoidea</taxon>
        <taxon>Aphididae</taxon>
        <taxon>Macrosiphini</taxon>
        <taxon>Macrosiphum</taxon>
    </lineage>
</organism>
<comment type="similarity">
    <text evidence="2">Belongs to the G-protein coupled receptor 2 family. Adhesion G-protein coupled receptor (ADGR) subfamily.</text>
</comment>
<dbReference type="SMART" id="SM00409">
    <property type="entry name" value="IG"/>
    <property type="match status" value="1"/>
</dbReference>
<dbReference type="Proteomes" id="UP001160148">
    <property type="component" value="Unassembled WGS sequence"/>
</dbReference>
<evidence type="ECO:0000256" key="1">
    <source>
        <dbReference type="ARBA" id="ARBA00004167"/>
    </source>
</evidence>
<feature type="domain" description="Ig-like" evidence="13">
    <location>
        <begin position="96"/>
        <end position="181"/>
    </location>
</feature>
<keyword evidence="5" id="KW-0732">Signal</keyword>
<dbReference type="InterPro" id="IPR000483">
    <property type="entry name" value="Cys-rich_flank_reg_C"/>
</dbReference>
<dbReference type="GO" id="GO:0005886">
    <property type="term" value="C:plasma membrane"/>
    <property type="evidence" value="ECO:0007669"/>
    <property type="project" value="TreeGrafter"/>
</dbReference>
<dbReference type="Pfam" id="PF01463">
    <property type="entry name" value="LRRCT"/>
    <property type="match status" value="1"/>
</dbReference>
<keyword evidence="4" id="KW-0812">Transmembrane</keyword>
<keyword evidence="7" id="KW-1133">Transmembrane helix</keyword>
<dbReference type="InterPro" id="IPR032675">
    <property type="entry name" value="LRR_dom_sf"/>
</dbReference>
<keyword evidence="3" id="KW-0433">Leucine-rich repeat</keyword>
<dbReference type="GO" id="GO:0007166">
    <property type="term" value="P:cell surface receptor signaling pathway"/>
    <property type="evidence" value="ECO:0007669"/>
    <property type="project" value="TreeGrafter"/>
</dbReference>
<keyword evidence="10" id="KW-0675">Receptor</keyword>
<keyword evidence="15" id="KW-1185">Reference proteome</keyword>
<dbReference type="Gene3D" id="3.80.10.10">
    <property type="entry name" value="Ribonuclease Inhibitor"/>
    <property type="match status" value="1"/>
</dbReference>
<evidence type="ECO:0000259" key="13">
    <source>
        <dbReference type="PROSITE" id="PS50835"/>
    </source>
</evidence>
<comment type="caution">
    <text evidence="14">The sequence shown here is derived from an EMBL/GenBank/DDBJ whole genome shotgun (WGS) entry which is preliminary data.</text>
</comment>
<dbReference type="InterPro" id="IPR007110">
    <property type="entry name" value="Ig-like_dom"/>
</dbReference>
<keyword evidence="8" id="KW-0472">Membrane</keyword>
<evidence type="ECO:0000256" key="11">
    <source>
        <dbReference type="ARBA" id="ARBA00023180"/>
    </source>
</evidence>